<reference evidence="2" key="2">
    <citation type="submission" date="2021-04" db="EMBL/GenBank/DDBJ databases">
        <authorList>
            <person name="Gilroy R."/>
        </authorList>
    </citation>
    <scope>NUCLEOTIDE SEQUENCE</scope>
    <source>
        <strain evidence="2">CHK191-13928</strain>
    </source>
</reference>
<reference evidence="2" key="1">
    <citation type="journal article" date="2021" name="PeerJ">
        <title>Extensive microbial diversity within the chicken gut microbiome revealed by metagenomics and culture.</title>
        <authorList>
            <person name="Gilroy R."/>
            <person name="Ravi A."/>
            <person name="Getino M."/>
            <person name="Pursley I."/>
            <person name="Horton D.L."/>
            <person name="Alikhan N.F."/>
            <person name="Baker D."/>
            <person name="Gharbi K."/>
            <person name="Hall N."/>
            <person name="Watson M."/>
            <person name="Adriaenssens E.M."/>
            <person name="Foster-Nyarko E."/>
            <person name="Jarju S."/>
            <person name="Secka A."/>
            <person name="Antonio M."/>
            <person name="Oren A."/>
            <person name="Chaudhuri R.R."/>
            <person name="La Ragione R."/>
            <person name="Hildebrand F."/>
            <person name="Pallen M.J."/>
        </authorList>
    </citation>
    <scope>NUCLEOTIDE SEQUENCE</scope>
    <source>
        <strain evidence="2">CHK191-13928</strain>
    </source>
</reference>
<evidence type="ECO:0000313" key="3">
    <source>
        <dbReference type="Proteomes" id="UP000886721"/>
    </source>
</evidence>
<organism evidence="2 3">
    <name type="scientific">Candidatus Anaerostipes excrementavium</name>
    <dbReference type="NCBI Taxonomy" id="2838463"/>
    <lineage>
        <taxon>Bacteria</taxon>
        <taxon>Bacillati</taxon>
        <taxon>Bacillota</taxon>
        <taxon>Clostridia</taxon>
        <taxon>Lachnospirales</taxon>
        <taxon>Lachnospiraceae</taxon>
        <taxon>Anaerostipes</taxon>
    </lineage>
</organism>
<sequence length="287" mass="33457">MGEKDLVQKLLEDCPDVFADIYNVLLFQGKQIIREDDLSNTENESQYKADTGRIHEERRDLLKLWSNGKHKALLGIENQIAKDYSMPLRVLSYDGSSYRSQILTSWKGKQCPVITLVLYFGEERWTKPKALTEAMPEITKLHGMDYKIHVFEISWLTDEQIQMFQSDFRIIAEFFAAQRKGEQYRGTTRKIKHVDEMLKFMAVFTEDHRFLEVKLDEKDKEEANMCAILDQIENKGIEKGIKTGKNHGIQSVSKLIGILIQQGKTGELEMLRDQNYCEELLNKYHLL</sequence>
<name>A0A9D2B8P6_9FIRM</name>
<comment type="caution">
    <text evidence="2">The sequence shown here is derived from an EMBL/GenBank/DDBJ whole genome shotgun (WGS) entry which is preliminary data.</text>
</comment>
<dbReference type="EMBL" id="DXEM01000007">
    <property type="protein sequence ID" value="HIX67048.1"/>
    <property type="molecule type" value="Genomic_DNA"/>
</dbReference>
<protein>
    <submittedName>
        <fullName evidence="2">Rpn family recombination-promoting nuclease/putative transposase</fullName>
    </submittedName>
</protein>
<dbReference type="Proteomes" id="UP000886721">
    <property type="component" value="Unassembled WGS sequence"/>
</dbReference>
<dbReference type="Pfam" id="PF04754">
    <property type="entry name" value="Transposase_31"/>
    <property type="match status" value="1"/>
</dbReference>
<accession>A0A9D2B8P6</accession>
<evidence type="ECO:0000313" key="2">
    <source>
        <dbReference type="EMBL" id="HIX67048.1"/>
    </source>
</evidence>
<gene>
    <name evidence="2" type="ORF">H9735_02835</name>
</gene>
<dbReference type="AlphaFoldDB" id="A0A9D2B8P6"/>
<proteinExistence type="predicted"/>
<evidence type="ECO:0000259" key="1">
    <source>
        <dbReference type="Pfam" id="PF04754"/>
    </source>
</evidence>
<feature type="domain" description="Transposase (putative) YhgA-like" evidence="1">
    <location>
        <begin position="76"/>
        <end position="172"/>
    </location>
</feature>
<dbReference type="InterPro" id="IPR006842">
    <property type="entry name" value="Transposase_31"/>
</dbReference>